<evidence type="ECO:0000256" key="1">
    <source>
        <dbReference type="SAM" id="Coils"/>
    </source>
</evidence>
<feature type="compositionally biased region" description="Polar residues" evidence="2">
    <location>
        <begin position="201"/>
        <end position="213"/>
    </location>
</feature>
<dbReference type="RefSeq" id="WP_184527496.1">
    <property type="nucleotide sequence ID" value="NZ_JACHGK010000011.1"/>
</dbReference>
<protein>
    <recommendedName>
        <fullName evidence="5">Phage protein</fullName>
    </recommendedName>
</protein>
<dbReference type="AlphaFoldDB" id="A0A7X0HTB1"/>
<feature type="region of interest" description="Disordered" evidence="2">
    <location>
        <begin position="198"/>
        <end position="219"/>
    </location>
</feature>
<comment type="caution">
    <text evidence="3">The sequence shown here is derived from an EMBL/GenBank/DDBJ whole genome shotgun (WGS) entry which is preliminary data.</text>
</comment>
<feature type="coiled-coil region" evidence="1">
    <location>
        <begin position="106"/>
        <end position="143"/>
    </location>
</feature>
<evidence type="ECO:0000313" key="4">
    <source>
        <dbReference type="Proteomes" id="UP000531594"/>
    </source>
</evidence>
<gene>
    <name evidence="3" type="ORF">HNR53_003126</name>
</gene>
<feature type="compositionally biased region" description="Pro residues" evidence="2">
    <location>
        <begin position="52"/>
        <end position="62"/>
    </location>
</feature>
<dbReference type="EMBL" id="JACHGK010000011">
    <property type="protein sequence ID" value="MBB6446467.1"/>
    <property type="molecule type" value="Genomic_DNA"/>
</dbReference>
<proteinExistence type="predicted"/>
<evidence type="ECO:0008006" key="5">
    <source>
        <dbReference type="Google" id="ProtNLM"/>
    </source>
</evidence>
<keyword evidence="4" id="KW-1185">Reference proteome</keyword>
<name>A0A7X0HTB1_9BACI</name>
<feature type="region of interest" description="Disordered" evidence="2">
    <location>
        <begin position="26"/>
        <end position="67"/>
    </location>
</feature>
<reference evidence="3 4" key="1">
    <citation type="submission" date="2020-08" db="EMBL/GenBank/DDBJ databases">
        <title>Genomic Encyclopedia of Type Strains, Phase IV (KMG-IV): sequencing the most valuable type-strain genomes for metagenomic binning, comparative biology and taxonomic classification.</title>
        <authorList>
            <person name="Goeker M."/>
        </authorList>
    </citation>
    <scope>NUCLEOTIDE SEQUENCE [LARGE SCALE GENOMIC DNA]</scope>
    <source>
        <strain evidence="3 4">DSM 5391</strain>
    </source>
</reference>
<evidence type="ECO:0000313" key="3">
    <source>
        <dbReference type="EMBL" id="MBB6446467.1"/>
    </source>
</evidence>
<sequence length="224" mass="24799">MKFTNKTANQLASKVGGTRFLLPLDLQYHAGEGDPAPSDPPADPPGGNNPGDNPPADPPQDPPKTFTQEELNNIAAKEAKKAQEKLLKQLGVEDFNNAREGLAKFKEWQESQKTEAQKQAEQLKQLEENYSKTSSENETLKAQLSAVKAGVNGDSVEDVVTLARNLVSEEVDMDQAIQKVLEKYPHFKAVKEPLIDEKKPSFSTGQHTKQPQSETDKWLNAFKF</sequence>
<keyword evidence="1" id="KW-0175">Coiled coil</keyword>
<evidence type="ECO:0000256" key="2">
    <source>
        <dbReference type="SAM" id="MobiDB-lite"/>
    </source>
</evidence>
<dbReference type="Proteomes" id="UP000531594">
    <property type="component" value="Unassembled WGS sequence"/>
</dbReference>
<organism evidence="3 4">
    <name type="scientific">Bacillus benzoevorans</name>
    <dbReference type="NCBI Taxonomy" id="1456"/>
    <lineage>
        <taxon>Bacteria</taxon>
        <taxon>Bacillati</taxon>
        <taxon>Bacillota</taxon>
        <taxon>Bacilli</taxon>
        <taxon>Bacillales</taxon>
        <taxon>Bacillaceae</taxon>
        <taxon>Bacillus</taxon>
    </lineage>
</organism>
<accession>A0A7X0HTB1</accession>